<dbReference type="EMBL" id="QNSB01000005">
    <property type="protein sequence ID" value="RBP71551.1"/>
    <property type="molecule type" value="Genomic_DNA"/>
</dbReference>
<evidence type="ECO:0000313" key="4">
    <source>
        <dbReference type="Proteomes" id="UP000253509"/>
    </source>
</evidence>
<gene>
    <name evidence="3" type="ORF">DFO65_105153</name>
</gene>
<comment type="caution">
    <text evidence="3">The sequence shown here is derived from an EMBL/GenBank/DDBJ whole genome shotgun (WGS) entry which is preliminary data.</text>
</comment>
<feature type="domain" description="Activator of Hsp90 ATPase homologue 1/2-like C-terminal" evidence="2">
    <location>
        <begin position="26"/>
        <end position="148"/>
    </location>
</feature>
<keyword evidence="4" id="KW-1185">Reference proteome</keyword>
<dbReference type="RefSeq" id="WP_113904055.1">
    <property type="nucleotide sequence ID" value="NZ_QNSB01000005.1"/>
</dbReference>
<evidence type="ECO:0000256" key="1">
    <source>
        <dbReference type="ARBA" id="ARBA00006817"/>
    </source>
</evidence>
<dbReference type="Pfam" id="PF08327">
    <property type="entry name" value="AHSA1"/>
    <property type="match status" value="1"/>
</dbReference>
<proteinExistence type="inferred from homology"/>
<accession>A0A366IIB3</accession>
<comment type="similarity">
    <text evidence="1">Belongs to the AHA1 family.</text>
</comment>
<sequence>MAPTPTGSRERHDDGDHLVLTRRIRAARAEVWAALTVPARTAVWIGTWTGDPRSGTVDVTMGFEGDGAEPQTFTIDDCQAPHRLAVTSAAPGAEGPDEVWHIEIDLVEAVSGDNAETELRFSQPLSDPAAAESIGPGWEYYIDRLAAAAVGTDVEAIDFADYFPAQSRYYRDLFTTRP</sequence>
<evidence type="ECO:0000259" key="2">
    <source>
        <dbReference type="Pfam" id="PF08327"/>
    </source>
</evidence>
<dbReference type="SUPFAM" id="SSF55961">
    <property type="entry name" value="Bet v1-like"/>
    <property type="match status" value="1"/>
</dbReference>
<dbReference type="Proteomes" id="UP000253509">
    <property type="component" value="Unassembled WGS sequence"/>
</dbReference>
<dbReference type="InterPro" id="IPR023393">
    <property type="entry name" value="START-like_dom_sf"/>
</dbReference>
<organism evidence="3 4">
    <name type="scientific">Brevibacterium celere</name>
    <dbReference type="NCBI Taxonomy" id="225845"/>
    <lineage>
        <taxon>Bacteria</taxon>
        <taxon>Bacillati</taxon>
        <taxon>Actinomycetota</taxon>
        <taxon>Actinomycetes</taxon>
        <taxon>Micrococcales</taxon>
        <taxon>Brevibacteriaceae</taxon>
        <taxon>Brevibacterium</taxon>
    </lineage>
</organism>
<dbReference type="AlphaFoldDB" id="A0A366IIB3"/>
<dbReference type="Gene3D" id="3.30.530.20">
    <property type="match status" value="1"/>
</dbReference>
<dbReference type="InterPro" id="IPR013538">
    <property type="entry name" value="ASHA1/2-like_C"/>
</dbReference>
<evidence type="ECO:0000313" key="3">
    <source>
        <dbReference type="EMBL" id="RBP71551.1"/>
    </source>
</evidence>
<name>A0A366IIB3_9MICO</name>
<protein>
    <submittedName>
        <fullName evidence="3">Uncharacterized protein YndB with AHSA1/START domain</fullName>
    </submittedName>
</protein>
<reference evidence="3 4" key="1">
    <citation type="submission" date="2018-06" db="EMBL/GenBank/DDBJ databases">
        <title>Freshwater and sediment microbial communities from various areas in North America, analyzing microbe dynamics in response to fracking.</title>
        <authorList>
            <person name="Lamendella R."/>
        </authorList>
    </citation>
    <scope>NUCLEOTIDE SEQUENCE [LARGE SCALE GENOMIC DNA]</scope>
    <source>
        <strain evidence="3 4">3b_TX</strain>
    </source>
</reference>